<evidence type="ECO:0000313" key="2">
    <source>
        <dbReference type="EMBL" id="GMH61754.1"/>
    </source>
</evidence>
<keyword evidence="1" id="KW-0472">Membrane</keyword>
<keyword evidence="1" id="KW-0812">Transmembrane</keyword>
<evidence type="ECO:0000256" key="1">
    <source>
        <dbReference type="SAM" id="Phobius"/>
    </source>
</evidence>
<dbReference type="Proteomes" id="UP001165122">
    <property type="component" value="Unassembled WGS sequence"/>
</dbReference>
<comment type="caution">
    <text evidence="2">The sequence shown here is derived from an EMBL/GenBank/DDBJ whole genome shotgun (WGS) entry which is preliminary data.</text>
</comment>
<feature type="transmembrane region" description="Helical" evidence="1">
    <location>
        <begin position="237"/>
        <end position="256"/>
    </location>
</feature>
<proteinExistence type="predicted"/>
<feature type="transmembrane region" description="Helical" evidence="1">
    <location>
        <begin position="315"/>
        <end position="335"/>
    </location>
</feature>
<dbReference type="EMBL" id="BRXW01000511">
    <property type="protein sequence ID" value="GMH61754.1"/>
    <property type="molecule type" value="Genomic_DNA"/>
</dbReference>
<dbReference type="AlphaFoldDB" id="A0A9W6ZWK9"/>
<accession>A0A9W6ZWK9</accession>
<keyword evidence="1" id="KW-1133">Transmembrane helix</keyword>
<dbReference type="OrthoDB" id="10661144at2759"/>
<evidence type="ECO:0000313" key="3">
    <source>
        <dbReference type="Proteomes" id="UP001165122"/>
    </source>
</evidence>
<sequence length="393" mass="44543">MPILSAHLISTLSVTLLHLTSIYIAVSQLSDPTNNIALEKADTGISFFGNQFFYALLSIIILILLIYRMYYHSSRDMSFDQPSLPSSWLLISALSIYMTLTIRLLKPPSLLPLPNEPIPPSDYYYQGVIAWDFGPKEFPVFEDESTDPETIRPWNMANFTGNRAFKFEPNSFVHFAWGFIAIFFYIPILFPPSSSLRLCCDLVGSCMFPFYPSYNVVKRLSKKSDTLVASSLCNNGLEWAAGAVLGNLVGVLLVLVKDHKFLKQLEKGEEDPAARLTSSGVRRFSLTQPPPSKLIDFALSVISNTPRQLISFFRIVPWMTACALQTVSFAIVYLYTYYWEGSTMEDFLALLGMWVVVLWGVIHFSKVFLGHSEPRDDDWRRLGNHEEDGEHIL</sequence>
<keyword evidence="3" id="KW-1185">Reference proteome</keyword>
<protein>
    <submittedName>
        <fullName evidence="2">Uncharacterized protein</fullName>
    </submittedName>
</protein>
<feature type="transmembrane region" description="Helical" evidence="1">
    <location>
        <begin position="347"/>
        <end position="369"/>
    </location>
</feature>
<feature type="transmembrane region" description="Helical" evidence="1">
    <location>
        <begin position="172"/>
        <end position="191"/>
    </location>
</feature>
<feature type="transmembrane region" description="Helical" evidence="1">
    <location>
        <begin position="51"/>
        <end position="67"/>
    </location>
</feature>
<reference evidence="3" key="1">
    <citation type="journal article" date="2023" name="Commun. Biol.">
        <title>Genome analysis of Parmales, the sister group of diatoms, reveals the evolutionary specialization of diatoms from phago-mixotrophs to photoautotrophs.</title>
        <authorList>
            <person name="Ban H."/>
            <person name="Sato S."/>
            <person name="Yoshikawa S."/>
            <person name="Yamada K."/>
            <person name="Nakamura Y."/>
            <person name="Ichinomiya M."/>
            <person name="Sato N."/>
            <person name="Blanc-Mathieu R."/>
            <person name="Endo H."/>
            <person name="Kuwata A."/>
            <person name="Ogata H."/>
        </authorList>
    </citation>
    <scope>NUCLEOTIDE SEQUENCE [LARGE SCALE GENOMIC DNA]</scope>
    <source>
        <strain evidence="3">NIES 3700</strain>
    </source>
</reference>
<gene>
    <name evidence="2" type="ORF">TrLO_g7555</name>
</gene>
<organism evidence="2 3">
    <name type="scientific">Triparma laevis f. longispina</name>
    <dbReference type="NCBI Taxonomy" id="1714387"/>
    <lineage>
        <taxon>Eukaryota</taxon>
        <taxon>Sar</taxon>
        <taxon>Stramenopiles</taxon>
        <taxon>Ochrophyta</taxon>
        <taxon>Bolidophyceae</taxon>
        <taxon>Parmales</taxon>
        <taxon>Triparmaceae</taxon>
        <taxon>Triparma</taxon>
    </lineage>
</organism>
<name>A0A9W6ZWK9_9STRA</name>